<reference evidence="8" key="1">
    <citation type="journal article" date="2021" name="Nat. Commun.">
        <title>Genetic determinants of endophytism in the Arabidopsis root mycobiome.</title>
        <authorList>
            <person name="Mesny F."/>
            <person name="Miyauchi S."/>
            <person name="Thiergart T."/>
            <person name="Pickel B."/>
            <person name="Atanasova L."/>
            <person name="Karlsson M."/>
            <person name="Huettel B."/>
            <person name="Barry K.W."/>
            <person name="Haridas S."/>
            <person name="Chen C."/>
            <person name="Bauer D."/>
            <person name="Andreopoulos W."/>
            <person name="Pangilinan J."/>
            <person name="LaButti K."/>
            <person name="Riley R."/>
            <person name="Lipzen A."/>
            <person name="Clum A."/>
            <person name="Drula E."/>
            <person name="Henrissat B."/>
            <person name="Kohler A."/>
            <person name="Grigoriev I.V."/>
            <person name="Martin F.M."/>
            <person name="Hacquard S."/>
        </authorList>
    </citation>
    <scope>NUCLEOTIDE SEQUENCE</scope>
    <source>
        <strain evidence="8">MPI-CAGE-AT-0147</strain>
    </source>
</reference>
<feature type="domain" description="Aromatic-ring-hydroxylating dioxygenase alpha subunit C-terminal" evidence="7">
    <location>
        <begin position="121"/>
        <end position="158"/>
    </location>
</feature>
<organism evidence="8 9">
    <name type="scientific">Dactylonectria macrodidyma</name>
    <dbReference type="NCBI Taxonomy" id="307937"/>
    <lineage>
        <taxon>Eukaryota</taxon>
        <taxon>Fungi</taxon>
        <taxon>Dikarya</taxon>
        <taxon>Ascomycota</taxon>
        <taxon>Pezizomycotina</taxon>
        <taxon>Sordariomycetes</taxon>
        <taxon>Hypocreomycetidae</taxon>
        <taxon>Hypocreales</taxon>
        <taxon>Nectriaceae</taxon>
        <taxon>Dactylonectria</taxon>
    </lineage>
</organism>
<evidence type="ECO:0000256" key="3">
    <source>
        <dbReference type="ARBA" id="ARBA00010848"/>
    </source>
</evidence>
<feature type="domain" description="Aromatic-ring-hydroxylating dioxygenase alpha subunit C-terminal" evidence="7">
    <location>
        <begin position="182"/>
        <end position="287"/>
    </location>
</feature>
<dbReference type="EMBL" id="JAGMUV010000003">
    <property type="protein sequence ID" value="KAH7165177.1"/>
    <property type="molecule type" value="Genomic_DNA"/>
</dbReference>
<dbReference type="Pfam" id="PF00848">
    <property type="entry name" value="Ring_hydroxyl_A"/>
    <property type="match status" value="2"/>
</dbReference>
<comment type="pathway">
    <text evidence="2">Amine and polyamine biosynthesis; betaine biosynthesis via choline pathway; betaine aldehyde from choline (monooxygenase route): step 1/1.</text>
</comment>
<evidence type="ECO:0000259" key="7">
    <source>
        <dbReference type="Pfam" id="PF00848"/>
    </source>
</evidence>
<dbReference type="InterPro" id="IPR001663">
    <property type="entry name" value="Rng_hydr_dOase-A"/>
</dbReference>
<evidence type="ECO:0000256" key="1">
    <source>
        <dbReference type="ARBA" id="ARBA00002149"/>
    </source>
</evidence>
<dbReference type="GO" id="GO:0005506">
    <property type="term" value="F:iron ion binding"/>
    <property type="evidence" value="ECO:0007669"/>
    <property type="project" value="InterPro"/>
</dbReference>
<evidence type="ECO:0000256" key="6">
    <source>
        <dbReference type="ARBA" id="ARBA00049097"/>
    </source>
</evidence>
<dbReference type="GO" id="GO:0019133">
    <property type="term" value="F:choline monooxygenase activity"/>
    <property type="evidence" value="ECO:0007669"/>
    <property type="project" value="UniProtKB-EC"/>
</dbReference>
<proteinExistence type="inferred from homology"/>
<evidence type="ECO:0000256" key="4">
    <source>
        <dbReference type="ARBA" id="ARBA00012763"/>
    </source>
</evidence>
<comment type="similarity">
    <text evidence="3">Belongs to the choline monooxygenase family.</text>
</comment>
<dbReference type="InterPro" id="IPR015879">
    <property type="entry name" value="Ring_hydroxy_dOase_asu_C_dom"/>
</dbReference>
<evidence type="ECO:0000313" key="8">
    <source>
        <dbReference type="EMBL" id="KAH7165177.1"/>
    </source>
</evidence>
<dbReference type="AlphaFoldDB" id="A0A9P9FLI2"/>
<keyword evidence="9" id="KW-1185">Reference proteome</keyword>
<dbReference type="EC" id="1.14.15.7" evidence="4"/>
<evidence type="ECO:0000256" key="2">
    <source>
        <dbReference type="ARBA" id="ARBA00004866"/>
    </source>
</evidence>
<name>A0A9P9FLI2_9HYPO</name>
<evidence type="ECO:0000256" key="5">
    <source>
        <dbReference type="ARBA" id="ARBA00014931"/>
    </source>
</evidence>
<comment type="caution">
    <text evidence="8">The sequence shown here is derived from an EMBL/GenBank/DDBJ whole genome shotgun (WGS) entry which is preliminary data.</text>
</comment>
<dbReference type="PANTHER" id="PTHR43756">
    <property type="entry name" value="CHOLINE MONOOXYGENASE, CHLOROPLASTIC"/>
    <property type="match status" value="1"/>
</dbReference>
<comment type="catalytic activity">
    <reaction evidence="6">
        <text>choline + 2 reduced [2Fe-2S]-[ferredoxin] + O2 + 2 H(+) = betaine aldehyde hydrate + 2 oxidized [2Fe-2S]-[ferredoxin] + H2O</text>
        <dbReference type="Rhea" id="RHEA:17769"/>
        <dbReference type="Rhea" id="RHEA-COMP:10000"/>
        <dbReference type="Rhea" id="RHEA-COMP:10001"/>
        <dbReference type="ChEBI" id="CHEBI:15354"/>
        <dbReference type="ChEBI" id="CHEBI:15377"/>
        <dbReference type="ChEBI" id="CHEBI:15378"/>
        <dbReference type="ChEBI" id="CHEBI:15379"/>
        <dbReference type="ChEBI" id="CHEBI:15870"/>
        <dbReference type="ChEBI" id="CHEBI:33737"/>
        <dbReference type="ChEBI" id="CHEBI:33738"/>
        <dbReference type="EC" id="1.14.15.7"/>
    </reaction>
</comment>
<comment type="function">
    <text evidence="1">Catalyzes the first step of the osmoprotectant glycine betaine synthesis.</text>
</comment>
<gene>
    <name evidence="8" type="ORF">EDB81DRAFT_917137</name>
</gene>
<dbReference type="OrthoDB" id="426882at2759"/>
<evidence type="ECO:0000313" key="9">
    <source>
        <dbReference type="Proteomes" id="UP000738349"/>
    </source>
</evidence>
<dbReference type="Gene3D" id="2.102.10.10">
    <property type="entry name" value="Rieske [2Fe-2S] iron-sulphur domain"/>
    <property type="match status" value="1"/>
</dbReference>
<dbReference type="Proteomes" id="UP000738349">
    <property type="component" value="Unassembled WGS sequence"/>
</dbReference>
<dbReference type="PANTHER" id="PTHR43756:SF3">
    <property type="entry name" value="CHOLINE MONOOXYGENASE, CHLOROPLASTIC"/>
    <property type="match status" value="1"/>
</dbReference>
<dbReference type="GO" id="GO:0051537">
    <property type="term" value="F:2 iron, 2 sulfur cluster binding"/>
    <property type="evidence" value="ECO:0007669"/>
    <property type="project" value="InterPro"/>
</dbReference>
<protein>
    <recommendedName>
        <fullName evidence="5">Choline monooxygenase, chloroplastic</fullName>
        <ecNumber evidence="4">1.14.15.7</ecNumber>
    </recommendedName>
</protein>
<dbReference type="InterPro" id="IPR036922">
    <property type="entry name" value="Rieske_2Fe-2S_sf"/>
</dbReference>
<dbReference type="SUPFAM" id="SSF55961">
    <property type="entry name" value="Bet v1-like"/>
    <property type="match status" value="1"/>
</dbReference>
<accession>A0A9P9FLI2</accession>
<dbReference type="Gene3D" id="3.90.380.10">
    <property type="entry name" value="Naphthalene 1,2-dioxygenase Alpha Subunit, Chain A, domain 1"/>
    <property type="match status" value="2"/>
</dbReference>
<dbReference type="CDD" id="cd00680">
    <property type="entry name" value="RHO_alpha_C"/>
    <property type="match status" value="1"/>
</dbReference>
<sequence length="321" mass="36753">MPGCPTTLPASWYTSSAFYCDLERRAVFLQAWMLLGAVTRWPNVGEDYASDIAQVKFTVRRISDDWRSIKVFLDSDGTEMRSHLTSNGLLFLTLSDDSVEFEQYFPGLEDLISKIDCTQLAPRRCLTYPGNYNWKTMVDGYQECLHCAYAHPAFSKIYSPVTYQVLINHNYCQHIAESSKPNDGLFIYMFPNSTVALYGGGMSSFRACPQKDADQTIMQFDYYHQEPVGSEIFENYYKFARKVAEEDHELCEKAQDNLKVGIYSEGLLNPEKENGVAYYQSRVRELCCAHYRKYVTNGQKEVHCDSSLLEVNQGVIEPTRA</sequence>